<dbReference type="EMBL" id="MNCJ02000325">
    <property type="protein sequence ID" value="KAF5784716.1"/>
    <property type="molecule type" value="Genomic_DNA"/>
</dbReference>
<feature type="repeat" description="PPR" evidence="3">
    <location>
        <begin position="486"/>
        <end position="521"/>
    </location>
</feature>
<dbReference type="STRING" id="4232.A0A251TGD4"/>
<dbReference type="EMBL" id="CM007899">
    <property type="protein sequence ID" value="OTG09676.1"/>
    <property type="molecule type" value="Genomic_DNA"/>
</dbReference>
<feature type="repeat" description="PPR" evidence="3">
    <location>
        <begin position="194"/>
        <end position="228"/>
    </location>
</feature>
<dbReference type="Pfam" id="PF13041">
    <property type="entry name" value="PPR_2"/>
    <property type="match status" value="4"/>
</dbReference>
<keyword evidence="6" id="KW-1185">Reference proteome</keyword>
<dbReference type="PANTHER" id="PTHR47933">
    <property type="entry name" value="PENTATRICOPEPTIDE REPEAT-CONTAINING PROTEIN 1, MITOCHONDRIAL"/>
    <property type="match status" value="1"/>
</dbReference>
<reference evidence="4 6" key="1">
    <citation type="journal article" date="2017" name="Nature">
        <title>The sunflower genome provides insights into oil metabolism, flowering and Asterid evolution.</title>
        <authorList>
            <person name="Badouin H."/>
            <person name="Gouzy J."/>
            <person name="Grassa C.J."/>
            <person name="Murat F."/>
            <person name="Staton S.E."/>
            <person name="Cottret L."/>
            <person name="Lelandais-Briere C."/>
            <person name="Owens G.L."/>
            <person name="Carrere S."/>
            <person name="Mayjonade B."/>
            <person name="Legrand L."/>
            <person name="Gill N."/>
            <person name="Kane N.C."/>
            <person name="Bowers J.E."/>
            <person name="Hubner S."/>
            <person name="Bellec A."/>
            <person name="Berard A."/>
            <person name="Berges H."/>
            <person name="Blanchet N."/>
            <person name="Boniface M.C."/>
            <person name="Brunel D."/>
            <person name="Catrice O."/>
            <person name="Chaidir N."/>
            <person name="Claudel C."/>
            <person name="Donnadieu C."/>
            <person name="Faraut T."/>
            <person name="Fievet G."/>
            <person name="Helmstetter N."/>
            <person name="King M."/>
            <person name="Knapp S.J."/>
            <person name="Lai Z."/>
            <person name="Le Paslier M.C."/>
            <person name="Lippi Y."/>
            <person name="Lorenzon L."/>
            <person name="Mandel J.R."/>
            <person name="Marage G."/>
            <person name="Marchand G."/>
            <person name="Marquand E."/>
            <person name="Bret-Mestries E."/>
            <person name="Morien E."/>
            <person name="Nambeesan S."/>
            <person name="Nguyen T."/>
            <person name="Pegot-Espagnet P."/>
            <person name="Pouilly N."/>
            <person name="Raftis F."/>
            <person name="Sallet E."/>
            <person name="Schiex T."/>
            <person name="Thomas J."/>
            <person name="Vandecasteele C."/>
            <person name="Vares D."/>
            <person name="Vear F."/>
            <person name="Vautrin S."/>
            <person name="Crespi M."/>
            <person name="Mangin B."/>
            <person name="Burke J.M."/>
            <person name="Salse J."/>
            <person name="Munos S."/>
            <person name="Vincourt P."/>
            <person name="Rieseberg L.H."/>
            <person name="Langlade N.B."/>
        </authorList>
    </citation>
    <scope>NUCLEOTIDE SEQUENCE [LARGE SCALE GENOMIC DNA]</scope>
    <source>
        <strain evidence="6">cv. SF193</strain>
        <tissue evidence="4">Leaves</tissue>
    </source>
</reference>
<feature type="repeat" description="PPR" evidence="3">
    <location>
        <begin position="340"/>
        <end position="374"/>
    </location>
</feature>
<dbReference type="GO" id="GO:0003729">
    <property type="term" value="F:mRNA binding"/>
    <property type="evidence" value="ECO:0000318"/>
    <property type="project" value="GO_Central"/>
</dbReference>
<reference evidence="5" key="2">
    <citation type="submission" date="2017-02" db="EMBL/GenBank/DDBJ databases">
        <title>Sunflower complete genome.</title>
        <authorList>
            <person name="Langlade N."/>
            <person name="Munos S."/>
        </authorList>
    </citation>
    <scope>NUCLEOTIDE SEQUENCE [LARGE SCALE GENOMIC DNA]</scope>
    <source>
        <tissue evidence="5">Leaves</tissue>
    </source>
</reference>
<dbReference type="InParanoid" id="A0A251TGD4"/>
<evidence type="ECO:0000256" key="3">
    <source>
        <dbReference type="PROSITE-ProRule" id="PRU00708"/>
    </source>
</evidence>
<keyword evidence="2" id="KW-0677">Repeat</keyword>
<protein>
    <submittedName>
        <fullName evidence="5">Putative pentatricopeptide repeat (PPR) superfamily protein</fullName>
    </submittedName>
    <submittedName>
        <fullName evidence="4">Tetratricopeptide-like helical domain superfamily</fullName>
    </submittedName>
</protein>
<evidence type="ECO:0000313" key="5">
    <source>
        <dbReference type="EMBL" id="OTG09676.1"/>
    </source>
</evidence>
<dbReference type="OrthoDB" id="185373at2759"/>
<dbReference type="PROSITE" id="PS51375">
    <property type="entry name" value="PPR"/>
    <property type="match status" value="8"/>
</dbReference>
<dbReference type="Pfam" id="PF01535">
    <property type="entry name" value="PPR"/>
    <property type="match status" value="3"/>
</dbReference>
<dbReference type="OMA" id="HALCDSN"/>
<dbReference type="GO" id="GO:0005737">
    <property type="term" value="C:cytoplasm"/>
    <property type="evidence" value="ECO:0000318"/>
    <property type="project" value="GO_Central"/>
</dbReference>
<dbReference type="InterPro" id="IPR051240">
    <property type="entry name" value="Mito_RNA-Proc/Resp"/>
</dbReference>
<dbReference type="NCBIfam" id="TIGR00756">
    <property type="entry name" value="PPR"/>
    <property type="match status" value="8"/>
</dbReference>
<feature type="repeat" description="PPR" evidence="3">
    <location>
        <begin position="522"/>
        <end position="556"/>
    </location>
</feature>
<feature type="repeat" description="PPR" evidence="3">
    <location>
        <begin position="592"/>
        <end position="626"/>
    </location>
</feature>
<evidence type="ECO:0000313" key="6">
    <source>
        <dbReference type="Proteomes" id="UP000215914"/>
    </source>
</evidence>
<dbReference type="Proteomes" id="UP000215914">
    <property type="component" value="Chromosome 10"/>
</dbReference>
<dbReference type="Gene3D" id="1.25.40.10">
    <property type="entry name" value="Tetratricopeptide repeat domain"/>
    <property type="match status" value="6"/>
</dbReference>
<proteinExistence type="inferred from homology"/>
<dbReference type="Pfam" id="PF12854">
    <property type="entry name" value="PPR_1"/>
    <property type="match status" value="1"/>
</dbReference>
<feature type="repeat" description="PPR" evidence="3">
    <location>
        <begin position="627"/>
        <end position="661"/>
    </location>
</feature>
<sequence>MFFSPKIQSRTKPLTSHLFNHSISKPLFSTTHTTPYINPNQQQQPPETHITHTNISHLTKKIHNLCTIDHNVDEAIRLITTHKYPINPLNISSIVHALCDSYRFADAHTFLTCFLSFRNVPDERTCNVIIARLLSWKTPDATLRVVNQIIMLKPCFVPSVVNFNRLIDQFCTGLRVRVGHMLLLKMKGMGQWPNVVTYTSLIDGYCGIGEVGVARKVFDEMSEWGVKANSLTFSVLIGGVVRNKGSEFESSLLVEKMWEHMDEEDDVLVNHAAFTNLINSFCQAGLFKSVFDVAEKMPECKNINDGFAYAQMIDSLCRYGRHHGASRIVYMMAKRGCVPSSVSYNSIIHGLTKNGGYLRAYQLLEQAVETGYTPSETTYKILIERLCLEEYDLVKAKKLLDIMLNKEGVDKARVYNIYLRALSQIKTDVSTELLNTLVTMLETRCHPDVVTLNTVINGFCKMGKVDDGIKVLNDMVMKKFNFCTPDSVTFTTIISGLLSIGRTKEALDILFKLMPEKGFHPNVITYNVVLRGLFKLNLANEAMNVFKRMVDGGVDADCTTHAIMIGGLCECDRVDEAKVFWDDVVWPSKVHDSFVYSAMVKGLCSGGKFNEACDFAYELVDCGVRLNVVNYNILIEGACKLGLKKDAYQIVGEMRKNGLVPDAVTWRIIDKLHKKVIRTVKSDYSDNHFQNAHPNPLIVL</sequence>
<dbReference type="Gramene" id="mRNA:HanXRQr2_Chr10g0420171">
    <property type="protein sequence ID" value="CDS:HanXRQr2_Chr10g0420171.1"/>
    <property type="gene ID" value="HanXRQr2_Chr10g0420171"/>
</dbReference>
<feature type="repeat" description="PPR" evidence="3">
    <location>
        <begin position="448"/>
        <end position="482"/>
    </location>
</feature>
<reference evidence="4" key="3">
    <citation type="submission" date="2020-06" db="EMBL/GenBank/DDBJ databases">
        <title>Helianthus annuus Genome sequencing and assembly Release 2.</title>
        <authorList>
            <person name="Gouzy J."/>
            <person name="Langlade N."/>
            <person name="Munos S."/>
        </authorList>
    </citation>
    <scope>NUCLEOTIDE SEQUENCE</scope>
    <source>
        <tissue evidence="4">Leaves</tissue>
    </source>
</reference>
<accession>A0A251TGD4</accession>
<dbReference type="InterPro" id="IPR011990">
    <property type="entry name" value="TPR-like_helical_dom_sf"/>
</dbReference>
<gene>
    <name evidence="5" type="ORF">HannXRQ_Chr10g0279071</name>
    <name evidence="4" type="ORF">HanXRQr2_Chr10g0420171</name>
</gene>
<name>A0A251TGD4_HELAN</name>
<evidence type="ECO:0000256" key="2">
    <source>
        <dbReference type="ARBA" id="ARBA00022737"/>
    </source>
</evidence>
<dbReference type="AlphaFoldDB" id="A0A251TGD4"/>
<evidence type="ECO:0000313" key="4">
    <source>
        <dbReference type="EMBL" id="KAF5784716.1"/>
    </source>
</evidence>
<dbReference type="InterPro" id="IPR002885">
    <property type="entry name" value="PPR_rpt"/>
</dbReference>
<organism evidence="5 6">
    <name type="scientific">Helianthus annuus</name>
    <name type="common">Common sunflower</name>
    <dbReference type="NCBI Taxonomy" id="4232"/>
    <lineage>
        <taxon>Eukaryota</taxon>
        <taxon>Viridiplantae</taxon>
        <taxon>Streptophyta</taxon>
        <taxon>Embryophyta</taxon>
        <taxon>Tracheophyta</taxon>
        <taxon>Spermatophyta</taxon>
        <taxon>Magnoliopsida</taxon>
        <taxon>eudicotyledons</taxon>
        <taxon>Gunneridae</taxon>
        <taxon>Pentapetalae</taxon>
        <taxon>asterids</taxon>
        <taxon>campanulids</taxon>
        <taxon>Asterales</taxon>
        <taxon>Asteraceae</taxon>
        <taxon>Asteroideae</taxon>
        <taxon>Heliantheae alliance</taxon>
        <taxon>Heliantheae</taxon>
        <taxon>Helianthus</taxon>
    </lineage>
</organism>
<comment type="similarity">
    <text evidence="1">Belongs to the PPR family. P subfamily.</text>
</comment>
<dbReference type="GO" id="GO:0006397">
    <property type="term" value="P:mRNA processing"/>
    <property type="evidence" value="ECO:0000318"/>
    <property type="project" value="GO_Central"/>
</dbReference>
<feature type="repeat" description="PPR" evidence="3">
    <location>
        <begin position="305"/>
        <end position="339"/>
    </location>
</feature>
<dbReference type="PANTHER" id="PTHR47933:SF70">
    <property type="entry name" value="PROTON GRADIENT REGULATION3-LIKE PROTEIN"/>
    <property type="match status" value="1"/>
</dbReference>
<evidence type="ECO:0000256" key="1">
    <source>
        <dbReference type="ARBA" id="ARBA00007626"/>
    </source>
</evidence>